<protein>
    <submittedName>
        <fullName evidence="3">TenA family transcriptional regulator</fullName>
    </submittedName>
</protein>
<comment type="caution">
    <text evidence="3">The sequence shown here is derived from an EMBL/GenBank/DDBJ whole genome shotgun (WGS) entry which is preliminary data.</text>
</comment>
<dbReference type="Proteomes" id="UP000886998">
    <property type="component" value="Unassembled WGS sequence"/>
</dbReference>
<dbReference type="CDD" id="cd19365">
    <property type="entry name" value="TenA_C-like"/>
    <property type="match status" value="1"/>
</dbReference>
<dbReference type="PANTHER" id="PTHR30007">
    <property type="entry name" value="PHP DOMAIN PROTEIN"/>
    <property type="match status" value="1"/>
</dbReference>
<organism evidence="3 4">
    <name type="scientific">Trichonephila inaurata madagascariensis</name>
    <dbReference type="NCBI Taxonomy" id="2747483"/>
    <lineage>
        <taxon>Eukaryota</taxon>
        <taxon>Metazoa</taxon>
        <taxon>Ecdysozoa</taxon>
        <taxon>Arthropoda</taxon>
        <taxon>Chelicerata</taxon>
        <taxon>Arachnida</taxon>
        <taxon>Araneae</taxon>
        <taxon>Araneomorphae</taxon>
        <taxon>Entelegynae</taxon>
        <taxon>Araneoidea</taxon>
        <taxon>Nephilidae</taxon>
        <taxon>Trichonephila</taxon>
        <taxon>Trichonephila inaurata</taxon>
    </lineage>
</organism>
<proteinExistence type="predicted"/>
<sequence>MRNDPKEKFYDIAIRESSDLIEEIKKHPFNVELMNNTLDYEKFKFYLQQDFLYVVDCTRALLIIAAKFNDVEIMNKLICVAVGTFATRDYYSKHFADCGLSDSHKKSRSCSAFTNFFVRIAYHNSVAEGLAASYPCFCLYQIVVFHIMKSKTTADNKYQKWIDFFSSDEANTMIDDVTSIMNNLYEKSNNDERKNMLGFFRDGLQLEMEFWNEVYYKAVDTQGLPHAIHITTAEATDRSSAVKMVKNAKANLSEVKNILVDAGYTGENFATQIKKTIGATVEVIKRSELHTFVVLPKRWVVERSFAWLEKCRRLWKNCERKLNTSLQMIVLSFISLLLRRF</sequence>
<evidence type="ECO:0000313" key="3">
    <source>
        <dbReference type="EMBL" id="GFY79850.1"/>
    </source>
</evidence>
<dbReference type="GO" id="GO:0003677">
    <property type="term" value="F:DNA binding"/>
    <property type="evidence" value="ECO:0007669"/>
    <property type="project" value="InterPro"/>
</dbReference>
<dbReference type="GO" id="GO:0006772">
    <property type="term" value="P:thiamine metabolic process"/>
    <property type="evidence" value="ECO:0007669"/>
    <property type="project" value="UniProtKB-ARBA"/>
</dbReference>
<feature type="domain" description="Transposase IS4-like" evidence="1">
    <location>
        <begin position="218"/>
        <end position="337"/>
    </location>
</feature>
<accession>A0A8X7CU77</accession>
<reference evidence="3" key="1">
    <citation type="submission" date="2020-08" db="EMBL/GenBank/DDBJ databases">
        <title>Multicomponent nature underlies the extraordinary mechanical properties of spider dragline silk.</title>
        <authorList>
            <person name="Kono N."/>
            <person name="Nakamura H."/>
            <person name="Mori M."/>
            <person name="Yoshida Y."/>
            <person name="Ohtoshi R."/>
            <person name="Malay A.D."/>
            <person name="Moran D.A.P."/>
            <person name="Tomita M."/>
            <person name="Numata K."/>
            <person name="Arakawa K."/>
        </authorList>
    </citation>
    <scope>NUCLEOTIDE SEQUENCE</scope>
</reference>
<dbReference type="PANTHER" id="PTHR30007:SF0">
    <property type="entry name" value="TRANSPOSASE"/>
    <property type="match status" value="1"/>
</dbReference>
<dbReference type="InterPro" id="IPR002559">
    <property type="entry name" value="Transposase_11"/>
</dbReference>
<dbReference type="AlphaFoldDB" id="A0A8X7CU77"/>
<dbReference type="InterPro" id="IPR016084">
    <property type="entry name" value="Haem_Oase-like_multi-hlx"/>
</dbReference>
<gene>
    <name evidence="3" type="primary">ASM33_04450</name>
    <name evidence="3" type="ORF">TNIN_55021</name>
</gene>
<dbReference type="GO" id="GO:0006313">
    <property type="term" value="P:DNA transposition"/>
    <property type="evidence" value="ECO:0007669"/>
    <property type="project" value="InterPro"/>
</dbReference>
<dbReference type="Pfam" id="PF01609">
    <property type="entry name" value="DDE_Tnp_1"/>
    <property type="match status" value="1"/>
</dbReference>
<dbReference type="GO" id="GO:0004803">
    <property type="term" value="F:transposase activity"/>
    <property type="evidence" value="ECO:0007669"/>
    <property type="project" value="InterPro"/>
</dbReference>
<keyword evidence="4" id="KW-1185">Reference proteome</keyword>
<dbReference type="SUPFAM" id="SSF48613">
    <property type="entry name" value="Heme oxygenase-like"/>
    <property type="match status" value="1"/>
</dbReference>
<evidence type="ECO:0000259" key="1">
    <source>
        <dbReference type="Pfam" id="PF01609"/>
    </source>
</evidence>
<dbReference type="OrthoDB" id="5806710at2759"/>
<dbReference type="EMBL" id="BMAV01023781">
    <property type="protein sequence ID" value="GFY79850.1"/>
    <property type="molecule type" value="Genomic_DNA"/>
</dbReference>
<evidence type="ECO:0000313" key="4">
    <source>
        <dbReference type="Proteomes" id="UP000886998"/>
    </source>
</evidence>
<feature type="domain" description="Thiaminase-2/PQQC" evidence="2">
    <location>
        <begin position="21"/>
        <end position="215"/>
    </location>
</feature>
<evidence type="ECO:0000259" key="2">
    <source>
        <dbReference type="Pfam" id="PF03070"/>
    </source>
</evidence>
<dbReference type="Pfam" id="PF03070">
    <property type="entry name" value="TENA_THI-4"/>
    <property type="match status" value="1"/>
</dbReference>
<name>A0A8X7CU77_9ARAC</name>
<dbReference type="Gene3D" id="1.20.910.10">
    <property type="entry name" value="Heme oxygenase-like"/>
    <property type="match status" value="1"/>
</dbReference>
<dbReference type="InterPro" id="IPR004305">
    <property type="entry name" value="Thiaminase-2/PQQC"/>
</dbReference>